<gene>
    <name evidence="2" type="ORF">RQP52_28945</name>
</gene>
<feature type="transmembrane region" description="Helical" evidence="1">
    <location>
        <begin position="117"/>
        <end position="136"/>
    </location>
</feature>
<dbReference type="InterPro" id="IPR013879">
    <property type="entry name" value="DUF1761"/>
</dbReference>
<dbReference type="EMBL" id="JAWCUD010000012">
    <property type="protein sequence ID" value="MDU0205118.1"/>
    <property type="molecule type" value="Genomic_DNA"/>
</dbReference>
<accession>A0ABU3RLI5</accession>
<name>A0ABU3RLI5_9BACL</name>
<reference evidence="2 3" key="1">
    <citation type="submission" date="2023-10" db="EMBL/GenBank/DDBJ databases">
        <title>Paenibacillus strain PFR10 Genome sequencing and assembly.</title>
        <authorList>
            <person name="Kim I."/>
        </authorList>
    </citation>
    <scope>NUCLEOTIDE SEQUENCE [LARGE SCALE GENOMIC DNA]</scope>
    <source>
        <strain evidence="2 3">PFR10</strain>
    </source>
</reference>
<keyword evidence="1" id="KW-0812">Transmembrane</keyword>
<comment type="caution">
    <text evidence="2">The sequence shown here is derived from an EMBL/GenBank/DDBJ whole genome shotgun (WGS) entry which is preliminary data.</text>
</comment>
<feature type="transmembrane region" description="Helical" evidence="1">
    <location>
        <begin position="148"/>
        <end position="170"/>
    </location>
</feature>
<protein>
    <submittedName>
        <fullName evidence="2">DUF1761 domain-containing protein</fullName>
    </submittedName>
</protein>
<feature type="transmembrane region" description="Helical" evidence="1">
    <location>
        <begin position="45"/>
        <end position="68"/>
    </location>
</feature>
<keyword evidence="3" id="KW-1185">Reference proteome</keyword>
<evidence type="ECO:0000313" key="3">
    <source>
        <dbReference type="Proteomes" id="UP001260980"/>
    </source>
</evidence>
<organism evidence="2 3">
    <name type="scientific">Paenibacillus violae</name>
    <dbReference type="NCBI Taxonomy" id="3077234"/>
    <lineage>
        <taxon>Bacteria</taxon>
        <taxon>Bacillati</taxon>
        <taxon>Bacillota</taxon>
        <taxon>Bacilli</taxon>
        <taxon>Bacillales</taxon>
        <taxon>Paenibacillaceae</taxon>
        <taxon>Paenibacillus</taxon>
    </lineage>
</organism>
<evidence type="ECO:0000256" key="1">
    <source>
        <dbReference type="SAM" id="Phobius"/>
    </source>
</evidence>
<dbReference type="Proteomes" id="UP001260980">
    <property type="component" value="Unassembled WGS sequence"/>
</dbReference>
<keyword evidence="1" id="KW-0472">Membrane</keyword>
<feature type="transmembrane region" description="Helical" evidence="1">
    <location>
        <begin position="89"/>
        <end position="111"/>
    </location>
</feature>
<proteinExistence type="predicted"/>
<dbReference type="Pfam" id="PF08570">
    <property type="entry name" value="DUF1761"/>
    <property type="match status" value="1"/>
</dbReference>
<evidence type="ECO:0000313" key="2">
    <source>
        <dbReference type="EMBL" id="MDU0205118.1"/>
    </source>
</evidence>
<keyword evidence="1" id="KW-1133">Transmembrane helix</keyword>
<sequence length="172" mass="18920">MVYFRTRSKRNFIYKNEAPRYNSSVKDLTYMISGGFILNLLEVNYLAVLVATAVTMVLGFLWYSPVLFGHAWAKQRNLKMDEMSGGGPLTYILTALTALGGCFILALLLTMGTETTWVSGLAVGALIGLSISLKIGMNYLFENAKLPLYFITVGYHLVAYVIGGIIIGAWQG</sequence>